<evidence type="ECO:0000313" key="6">
    <source>
        <dbReference type="Proteomes" id="UP001199919"/>
    </source>
</evidence>
<evidence type="ECO:0000313" key="5">
    <source>
        <dbReference type="EMBL" id="MCD8741751.1"/>
    </source>
</evidence>
<dbReference type="EMBL" id="JAJPWV010000004">
    <property type="protein sequence ID" value="MCD8741751.1"/>
    <property type="molecule type" value="Genomic_DNA"/>
</dbReference>
<evidence type="ECO:0000256" key="1">
    <source>
        <dbReference type="ARBA" id="ARBA00004370"/>
    </source>
</evidence>
<sequence>MTRFVAVFLALLIPCFALAQPRMYKDTAAVINTEGQRDLIDIAKDLFNIKPKKVEAEEDKDLYFSFLPASSTVPGGGKALFTSTTAGFYMGDRSTTYLSNVTFAPYFNFKGRYGLPIRSNIWLKNNSWNIMGDTRVLKYPQYTWGIGGGRDNDNKLLLDYRYFRFYQSALKQIKPYFFAGIGYNLDYYINIETNKTNALKTFTGYEYGTEDSQNSFSSGPSINLLYDTRNNSINPLPGCYANFVYRFSSPVFGSNNHWQSLYFDMRKYISLTPQSRKKNVLALWAYYWTTLTPGTPYLNLPSIGWDPYNRSGRGIEQNRYRGDALFYLEGEYRRDLTRNGLIGYVLFANINSVTQQGTRSFQYWHPAAGGGLRVKFNKNSGTNIGVDYGFSKGFSTIMLNLGEAF</sequence>
<protein>
    <submittedName>
        <fullName evidence="5">BamA/TamA family outer membrane protein</fullName>
    </submittedName>
</protein>
<proteinExistence type="predicted"/>
<evidence type="ECO:0000256" key="2">
    <source>
        <dbReference type="ARBA" id="ARBA00023136"/>
    </source>
</evidence>
<dbReference type="Gene3D" id="2.40.160.50">
    <property type="entry name" value="membrane protein fhac: a member of the omp85/tpsb transporter family"/>
    <property type="match status" value="1"/>
</dbReference>
<reference evidence="5 6" key="1">
    <citation type="submission" date="2021-12" db="EMBL/GenBank/DDBJ databases">
        <title>Mucilaginibacter roseus genome.</title>
        <authorList>
            <person name="Ferreira J.R."/>
            <person name="Newman J.D."/>
        </authorList>
    </citation>
    <scope>NUCLEOTIDE SEQUENCE [LARGE SCALE GENOMIC DNA]</scope>
    <source>
        <strain evidence="5 6">LMG 28454</strain>
    </source>
</reference>
<accession>A0ABS8U7S2</accession>
<organism evidence="5 6">
    <name type="scientific">Mucilaginibacter roseus</name>
    <dbReference type="NCBI Taxonomy" id="1528868"/>
    <lineage>
        <taxon>Bacteria</taxon>
        <taxon>Pseudomonadati</taxon>
        <taxon>Bacteroidota</taxon>
        <taxon>Sphingobacteriia</taxon>
        <taxon>Sphingobacteriales</taxon>
        <taxon>Sphingobacteriaceae</taxon>
        <taxon>Mucilaginibacter</taxon>
    </lineage>
</organism>
<dbReference type="RefSeq" id="WP_232178257.1">
    <property type="nucleotide sequence ID" value="NZ_JAJPWV010000004.1"/>
</dbReference>
<evidence type="ECO:0000256" key="3">
    <source>
        <dbReference type="SAM" id="SignalP"/>
    </source>
</evidence>
<feature type="signal peptide" evidence="3">
    <location>
        <begin position="1"/>
        <end position="19"/>
    </location>
</feature>
<evidence type="ECO:0000259" key="4">
    <source>
        <dbReference type="Pfam" id="PF01103"/>
    </source>
</evidence>
<keyword evidence="6" id="KW-1185">Reference proteome</keyword>
<dbReference type="Proteomes" id="UP001199919">
    <property type="component" value="Unassembled WGS sequence"/>
</dbReference>
<gene>
    <name evidence="5" type="ORF">LT679_14140</name>
</gene>
<feature type="domain" description="Bacterial surface antigen (D15)" evidence="4">
    <location>
        <begin position="187"/>
        <end position="354"/>
    </location>
</feature>
<dbReference type="Pfam" id="PF01103">
    <property type="entry name" value="Omp85"/>
    <property type="match status" value="1"/>
</dbReference>
<comment type="caution">
    <text evidence="5">The sequence shown here is derived from an EMBL/GenBank/DDBJ whole genome shotgun (WGS) entry which is preliminary data.</text>
</comment>
<name>A0ABS8U7S2_9SPHI</name>
<keyword evidence="2" id="KW-0472">Membrane</keyword>
<keyword evidence="3" id="KW-0732">Signal</keyword>
<dbReference type="InterPro" id="IPR000184">
    <property type="entry name" value="Bac_surfAg_D15"/>
</dbReference>
<feature type="chain" id="PRO_5046859800" evidence="3">
    <location>
        <begin position="20"/>
        <end position="405"/>
    </location>
</feature>
<comment type="subcellular location">
    <subcellularLocation>
        <location evidence="1">Membrane</location>
    </subcellularLocation>
</comment>